<proteinExistence type="predicted"/>
<evidence type="ECO:0000313" key="4">
    <source>
        <dbReference type="Proteomes" id="UP000501568"/>
    </source>
</evidence>
<sequence length="190" mass="21431">MQGLPFQTITEFVALGLTLIAGMFFGLAVAPGGRKWKERYQELDVENAAYRHHAETDLREANQRVQQLEAENARLQKASDTKPAASDPAPVTKDEESSGSGWRGWFGWGRDNLSRISGIDEAREKRLNELGIKTYREIEKMTAEDEAALEQRLDLESGTIGNQEWREQAALLRTGHEQEHGSRFTEKETA</sequence>
<dbReference type="AlphaFoldDB" id="A0A6G6Y2I8"/>
<dbReference type="KEGG" id="spzr:G5C33_04625"/>
<feature type="region of interest" description="Disordered" evidence="1">
    <location>
        <begin position="73"/>
        <end position="100"/>
    </location>
</feature>
<keyword evidence="2" id="KW-1133">Transmembrane helix</keyword>
<protein>
    <submittedName>
        <fullName evidence="3">Uncharacterized protein</fullName>
    </submittedName>
</protein>
<keyword evidence="2" id="KW-0812">Transmembrane</keyword>
<feature type="transmembrane region" description="Helical" evidence="2">
    <location>
        <begin position="12"/>
        <end position="30"/>
    </location>
</feature>
<keyword evidence="4" id="KW-1185">Reference proteome</keyword>
<accession>A0A6G6Y2I8</accession>
<evidence type="ECO:0000313" key="3">
    <source>
        <dbReference type="EMBL" id="QIG79142.1"/>
    </source>
</evidence>
<dbReference type="RefSeq" id="WP_165326143.1">
    <property type="nucleotide sequence ID" value="NZ_CP049109.1"/>
</dbReference>
<dbReference type="Proteomes" id="UP000501568">
    <property type="component" value="Chromosome"/>
</dbReference>
<keyword evidence="2" id="KW-0472">Membrane</keyword>
<dbReference type="EMBL" id="CP049109">
    <property type="protein sequence ID" value="QIG79142.1"/>
    <property type="molecule type" value="Genomic_DNA"/>
</dbReference>
<gene>
    <name evidence="3" type="ORF">G5C33_04625</name>
</gene>
<feature type="compositionally biased region" description="Basic and acidic residues" evidence="1">
    <location>
        <begin position="174"/>
        <end position="190"/>
    </location>
</feature>
<evidence type="ECO:0000256" key="2">
    <source>
        <dbReference type="SAM" id="Phobius"/>
    </source>
</evidence>
<feature type="region of interest" description="Disordered" evidence="1">
    <location>
        <begin position="167"/>
        <end position="190"/>
    </location>
</feature>
<organism evidence="3 4">
    <name type="scientific">Stakelama tenebrarum</name>
    <dbReference type="NCBI Taxonomy" id="2711215"/>
    <lineage>
        <taxon>Bacteria</taxon>
        <taxon>Pseudomonadati</taxon>
        <taxon>Pseudomonadota</taxon>
        <taxon>Alphaproteobacteria</taxon>
        <taxon>Sphingomonadales</taxon>
        <taxon>Sphingomonadaceae</taxon>
        <taxon>Stakelama</taxon>
    </lineage>
</organism>
<reference evidence="3 4" key="1">
    <citation type="submission" date="2020-02" db="EMBL/GenBank/DDBJ databases">
        <authorList>
            <person name="Zheng R.K."/>
            <person name="Sun C.M."/>
        </authorList>
    </citation>
    <scope>NUCLEOTIDE SEQUENCE [LARGE SCALE GENOMIC DNA]</scope>
    <source>
        <strain evidence="4">zrk23</strain>
    </source>
</reference>
<name>A0A6G6Y2I8_9SPHN</name>
<evidence type="ECO:0000256" key="1">
    <source>
        <dbReference type="SAM" id="MobiDB-lite"/>
    </source>
</evidence>